<dbReference type="EMBL" id="GBRH01280421">
    <property type="protein sequence ID" value="JAD17474.1"/>
    <property type="molecule type" value="Transcribed_RNA"/>
</dbReference>
<evidence type="ECO:0000313" key="1">
    <source>
        <dbReference type="EMBL" id="JAD17474.1"/>
    </source>
</evidence>
<organism evidence="1">
    <name type="scientific">Arundo donax</name>
    <name type="common">Giant reed</name>
    <name type="synonym">Donax arundinaceus</name>
    <dbReference type="NCBI Taxonomy" id="35708"/>
    <lineage>
        <taxon>Eukaryota</taxon>
        <taxon>Viridiplantae</taxon>
        <taxon>Streptophyta</taxon>
        <taxon>Embryophyta</taxon>
        <taxon>Tracheophyta</taxon>
        <taxon>Spermatophyta</taxon>
        <taxon>Magnoliopsida</taxon>
        <taxon>Liliopsida</taxon>
        <taxon>Poales</taxon>
        <taxon>Poaceae</taxon>
        <taxon>PACMAD clade</taxon>
        <taxon>Arundinoideae</taxon>
        <taxon>Arundineae</taxon>
        <taxon>Arundo</taxon>
    </lineage>
</organism>
<proteinExistence type="predicted"/>
<reference evidence="1" key="1">
    <citation type="submission" date="2014-09" db="EMBL/GenBank/DDBJ databases">
        <authorList>
            <person name="Magalhaes I.L.F."/>
            <person name="Oliveira U."/>
            <person name="Santos F.R."/>
            <person name="Vidigal T.H.D.A."/>
            <person name="Brescovit A.D."/>
            <person name="Santos A.J."/>
        </authorList>
    </citation>
    <scope>NUCLEOTIDE SEQUENCE</scope>
    <source>
        <tissue evidence="1">Shoot tissue taken approximately 20 cm above the soil surface</tissue>
    </source>
</reference>
<protein>
    <submittedName>
        <fullName evidence="1">Uncharacterized protein</fullName>
    </submittedName>
</protein>
<sequence>MEPILCFGRTSGYMGRAYKISPPPSAAVYLDPNTMC</sequence>
<name>A0A0A8XTZ7_ARUDO</name>
<reference evidence="1" key="2">
    <citation type="journal article" date="2015" name="Data Brief">
        <title>Shoot transcriptome of the giant reed, Arundo donax.</title>
        <authorList>
            <person name="Barrero R.A."/>
            <person name="Guerrero F.D."/>
            <person name="Moolhuijzen P."/>
            <person name="Goolsby J.A."/>
            <person name="Tidwell J."/>
            <person name="Bellgard S.E."/>
            <person name="Bellgard M.I."/>
        </authorList>
    </citation>
    <scope>NUCLEOTIDE SEQUENCE</scope>
    <source>
        <tissue evidence="1">Shoot tissue taken approximately 20 cm above the soil surface</tissue>
    </source>
</reference>
<dbReference type="AlphaFoldDB" id="A0A0A8XTZ7"/>
<accession>A0A0A8XTZ7</accession>